<dbReference type="SUPFAM" id="SSF46767">
    <property type="entry name" value="Methylated DNA-protein cysteine methyltransferase, C-terminal domain"/>
    <property type="match status" value="1"/>
</dbReference>
<dbReference type="Pfam" id="PF01035">
    <property type="entry name" value="DNA_binding_1"/>
    <property type="match status" value="1"/>
</dbReference>
<accession>A0A3G6IRV4</accession>
<dbReference type="KEGG" id="cpso:CPPEL_00530"/>
<dbReference type="GO" id="GO:0006281">
    <property type="term" value="P:DNA repair"/>
    <property type="evidence" value="ECO:0007669"/>
    <property type="project" value="InterPro"/>
</dbReference>
<dbReference type="OrthoDB" id="9132167at2"/>
<dbReference type="EMBL" id="CP033898">
    <property type="protein sequence ID" value="AZA08257.1"/>
    <property type="molecule type" value="Genomic_DNA"/>
</dbReference>
<dbReference type="AlphaFoldDB" id="A0A3G6IRV4"/>
<keyword evidence="3" id="KW-0489">Methyltransferase</keyword>
<evidence type="ECO:0000256" key="1">
    <source>
        <dbReference type="ARBA" id="ARBA00022763"/>
    </source>
</evidence>
<dbReference type="PANTHER" id="PTHR42942">
    <property type="entry name" value="6-O-METHYLGUANINE DNA METHYLTRANSFERASE"/>
    <property type="match status" value="1"/>
</dbReference>
<dbReference type="InterPro" id="IPR036388">
    <property type="entry name" value="WH-like_DNA-bd_sf"/>
</dbReference>
<gene>
    <name evidence="3" type="primary">ogt2</name>
    <name evidence="3" type="ORF">CPPEL_00530</name>
</gene>
<reference evidence="3 4" key="1">
    <citation type="submission" date="2018-11" db="EMBL/GenBank/DDBJ databases">
        <authorList>
            <person name="Kleinhagauer T."/>
            <person name="Glaeser S.P."/>
            <person name="Spergser J."/>
            <person name="Ruckert C."/>
            <person name="Kaempfer P."/>
            <person name="Busse H.-J."/>
        </authorList>
    </citation>
    <scope>NUCLEOTIDE SEQUENCE [LARGE SCALE GENOMIC DNA]</scope>
    <source>
        <strain evidence="3 4">812CH</strain>
    </source>
</reference>
<dbReference type="Gene3D" id="1.10.10.10">
    <property type="entry name" value="Winged helix-like DNA-binding domain superfamily/Winged helix DNA-binding domain"/>
    <property type="match status" value="1"/>
</dbReference>
<feature type="domain" description="Methylated-DNA-[protein]-cysteine S-methyltransferase DNA binding" evidence="2">
    <location>
        <begin position="11"/>
        <end position="72"/>
    </location>
</feature>
<dbReference type="RefSeq" id="WP_123959155.1">
    <property type="nucleotide sequence ID" value="NZ_CP033898.1"/>
</dbReference>
<protein>
    <submittedName>
        <fullName evidence="3">Methylated-DNA--protein-cysteine methyltransferase</fullName>
        <ecNumber evidence="3">2.1.1.63</ecNumber>
    </submittedName>
</protein>
<dbReference type="GO" id="GO:0003908">
    <property type="term" value="F:methylated-DNA-[protein]-cysteine S-methyltransferase activity"/>
    <property type="evidence" value="ECO:0007669"/>
    <property type="project" value="UniProtKB-EC"/>
</dbReference>
<dbReference type="PANTHER" id="PTHR42942:SF1">
    <property type="entry name" value="ALKYLTRANSFERASE-LIKE PROTEIN 1"/>
    <property type="match status" value="1"/>
</dbReference>
<dbReference type="CDD" id="cd06445">
    <property type="entry name" value="ATase"/>
    <property type="match status" value="1"/>
</dbReference>
<dbReference type="InterPro" id="IPR052520">
    <property type="entry name" value="ATL_DNA_repair"/>
</dbReference>
<organism evidence="3 4">
    <name type="scientific">Corynebacterium pseudopelargi</name>
    <dbReference type="NCBI Taxonomy" id="2080757"/>
    <lineage>
        <taxon>Bacteria</taxon>
        <taxon>Bacillati</taxon>
        <taxon>Actinomycetota</taxon>
        <taxon>Actinomycetes</taxon>
        <taxon>Mycobacteriales</taxon>
        <taxon>Corynebacteriaceae</taxon>
        <taxon>Corynebacterium</taxon>
    </lineage>
</organism>
<dbReference type="GO" id="GO:0032259">
    <property type="term" value="P:methylation"/>
    <property type="evidence" value="ECO:0007669"/>
    <property type="project" value="UniProtKB-KW"/>
</dbReference>
<dbReference type="Proteomes" id="UP000271426">
    <property type="component" value="Chromosome"/>
</dbReference>
<name>A0A3G6IRV4_9CORY</name>
<evidence type="ECO:0000313" key="3">
    <source>
        <dbReference type="EMBL" id="AZA08257.1"/>
    </source>
</evidence>
<keyword evidence="4" id="KW-1185">Reference proteome</keyword>
<proteinExistence type="predicted"/>
<keyword evidence="3" id="KW-0808">Transferase</keyword>
<keyword evidence="1" id="KW-0227">DNA damage</keyword>
<evidence type="ECO:0000313" key="4">
    <source>
        <dbReference type="Proteomes" id="UP000271426"/>
    </source>
</evidence>
<dbReference type="EC" id="2.1.1.63" evidence="3"/>
<dbReference type="InterPro" id="IPR036217">
    <property type="entry name" value="MethylDNA_cys_MeTrfase_DNAb"/>
</dbReference>
<dbReference type="InterPro" id="IPR014048">
    <property type="entry name" value="MethylDNA_cys_MeTrfase_DNA-bd"/>
</dbReference>
<sequence>MSSKAELSELEAAVLEAVDAIPEGQVRSYGDIADELGCSPRQVGRIMALFGASSNWWRVVRADGTSAVAERAKAYWAKEGIAHTKRGVSPKMLRRP</sequence>
<evidence type="ECO:0000259" key="2">
    <source>
        <dbReference type="Pfam" id="PF01035"/>
    </source>
</evidence>